<dbReference type="eggNOG" id="COG0255">
    <property type="taxonomic scope" value="Bacteria"/>
</dbReference>
<evidence type="ECO:0000256" key="3">
    <source>
        <dbReference type="ARBA" id="ARBA00023274"/>
    </source>
</evidence>
<evidence type="ECO:0000256" key="4">
    <source>
        <dbReference type="ARBA" id="ARBA00035204"/>
    </source>
</evidence>
<dbReference type="GO" id="GO:0006412">
    <property type="term" value="P:translation"/>
    <property type="evidence" value="ECO:0007669"/>
    <property type="project" value="UniProtKB-UniRule"/>
</dbReference>
<dbReference type="InParanoid" id="D4H396"/>
<dbReference type="Pfam" id="PF00831">
    <property type="entry name" value="Ribosomal_L29"/>
    <property type="match status" value="1"/>
</dbReference>
<evidence type="ECO:0000256" key="2">
    <source>
        <dbReference type="ARBA" id="ARBA00022980"/>
    </source>
</evidence>
<dbReference type="Proteomes" id="UP000002012">
    <property type="component" value="Chromosome"/>
</dbReference>
<sequence>MKASELKAMKDAELVEKETELRENIFRMKFKLATGDIEDSSQIKKAKKDIARIKTILNERAIEEK</sequence>
<dbReference type="EMBL" id="CP001968">
    <property type="protein sequence ID" value="ADD67180.1"/>
    <property type="molecule type" value="Genomic_DNA"/>
</dbReference>
<protein>
    <recommendedName>
        <fullName evidence="4 5">Large ribosomal subunit protein uL29</fullName>
    </recommendedName>
</protein>
<dbReference type="PaxDb" id="522772-Dacet_0380"/>
<dbReference type="GO" id="GO:0003735">
    <property type="term" value="F:structural constituent of ribosome"/>
    <property type="evidence" value="ECO:0007669"/>
    <property type="project" value="InterPro"/>
</dbReference>
<evidence type="ECO:0000313" key="6">
    <source>
        <dbReference type="EMBL" id="ADD67180.1"/>
    </source>
</evidence>
<name>D4H396_DENA2</name>
<dbReference type="HAMAP" id="MF_00374">
    <property type="entry name" value="Ribosomal_uL29"/>
    <property type="match status" value="1"/>
</dbReference>
<dbReference type="InterPro" id="IPR050063">
    <property type="entry name" value="Ribosomal_protein_uL29"/>
</dbReference>
<gene>
    <name evidence="5" type="primary">rpmC</name>
    <name evidence="6" type="ordered locus">Dacet_0380</name>
</gene>
<dbReference type="InterPro" id="IPR036049">
    <property type="entry name" value="Ribosomal_uL29_sf"/>
</dbReference>
<dbReference type="PANTHER" id="PTHR10916:SF0">
    <property type="entry name" value="LARGE RIBOSOMAL SUBUNIT PROTEIN UL29C"/>
    <property type="match status" value="1"/>
</dbReference>
<dbReference type="GO" id="GO:0022625">
    <property type="term" value="C:cytosolic large ribosomal subunit"/>
    <property type="evidence" value="ECO:0007669"/>
    <property type="project" value="TreeGrafter"/>
</dbReference>
<organism evidence="6 7">
    <name type="scientific">Denitrovibrio acetiphilus (strain DSM 12809 / NBRC 114555 / N2460)</name>
    <dbReference type="NCBI Taxonomy" id="522772"/>
    <lineage>
        <taxon>Bacteria</taxon>
        <taxon>Pseudomonadati</taxon>
        <taxon>Deferribacterota</taxon>
        <taxon>Deferribacteres</taxon>
        <taxon>Deferribacterales</taxon>
        <taxon>Geovibrionaceae</taxon>
        <taxon>Denitrovibrio</taxon>
    </lineage>
</organism>
<dbReference type="STRING" id="522772.Dacet_0380"/>
<dbReference type="NCBIfam" id="TIGR00012">
    <property type="entry name" value="L29"/>
    <property type="match status" value="1"/>
</dbReference>
<dbReference type="FunCoup" id="D4H396">
    <property type="interactions" value="441"/>
</dbReference>
<dbReference type="HOGENOM" id="CLU_158491_5_2_0"/>
<dbReference type="RefSeq" id="WP_013009724.1">
    <property type="nucleotide sequence ID" value="NC_013943.1"/>
</dbReference>
<dbReference type="Gene3D" id="1.10.287.310">
    <property type="match status" value="1"/>
</dbReference>
<keyword evidence="2 5" id="KW-0689">Ribosomal protein</keyword>
<reference evidence="6 7" key="1">
    <citation type="journal article" date="2010" name="Stand. Genomic Sci.">
        <title>Complete genome sequence of Denitrovibrio acetiphilus type strain (N2460).</title>
        <authorList>
            <person name="Kiss H."/>
            <person name="Lang E."/>
            <person name="Lapidus A."/>
            <person name="Copeland A."/>
            <person name="Nolan M."/>
            <person name="Glavina Del Rio T."/>
            <person name="Chen F."/>
            <person name="Lucas S."/>
            <person name="Tice H."/>
            <person name="Cheng J.F."/>
            <person name="Han C."/>
            <person name="Goodwin L."/>
            <person name="Pitluck S."/>
            <person name="Liolios K."/>
            <person name="Pati A."/>
            <person name="Ivanova N."/>
            <person name="Mavromatis K."/>
            <person name="Chen A."/>
            <person name="Palaniappan K."/>
            <person name="Land M."/>
            <person name="Hauser L."/>
            <person name="Chang Y.J."/>
            <person name="Jeffries C.D."/>
            <person name="Detter J.C."/>
            <person name="Brettin T."/>
            <person name="Spring S."/>
            <person name="Rohde M."/>
            <person name="Goker M."/>
            <person name="Woyke T."/>
            <person name="Bristow J."/>
            <person name="Eisen J.A."/>
            <person name="Markowitz V."/>
            <person name="Hugenholtz P."/>
            <person name="Kyrpides N.C."/>
            <person name="Klenk H.P."/>
        </authorList>
    </citation>
    <scope>NUCLEOTIDE SEQUENCE [LARGE SCALE GENOMIC DNA]</scope>
    <source>
        <strain evidence="7">DSM 12809 / NBRC 114555 / N2460</strain>
    </source>
</reference>
<dbReference type="FunFam" id="1.10.287.310:FF:000001">
    <property type="entry name" value="50S ribosomal protein L29"/>
    <property type="match status" value="1"/>
</dbReference>
<dbReference type="SUPFAM" id="SSF46561">
    <property type="entry name" value="Ribosomal protein L29 (L29p)"/>
    <property type="match status" value="1"/>
</dbReference>
<evidence type="ECO:0000256" key="5">
    <source>
        <dbReference type="HAMAP-Rule" id="MF_00374"/>
    </source>
</evidence>
<dbReference type="OrthoDB" id="9815192at2"/>
<evidence type="ECO:0000256" key="1">
    <source>
        <dbReference type="ARBA" id="ARBA00009254"/>
    </source>
</evidence>
<dbReference type="PANTHER" id="PTHR10916">
    <property type="entry name" value="60S RIBOSOMAL PROTEIN L35/50S RIBOSOMAL PROTEIN L29"/>
    <property type="match status" value="1"/>
</dbReference>
<accession>D4H396</accession>
<evidence type="ECO:0000313" key="7">
    <source>
        <dbReference type="Proteomes" id="UP000002012"/>
    </source>
</evidence>
<dbReference type="CDD" id="cd00427">
    <property type="entry name" value="Ribosomal_L29_HIP"/>
    <property type="match status" value="1"/>
</dbReference>
<dbReference type="InterPro" id="IPR001854">
    <property type="entry name" value="Ribosomal_uL29"/>
</dbReference>
<proteinExistence type="inferred from homology"/>
<keyword evidence="3 5" id="KW-0687">Ribonucleoprotein</keyword>
<keyword evidence="7" id="KW-1185">Reference proteome</keyword>
<dbReference type="AlphaFoldDB" id="D4H396"/>
<comment type="similarity">
    <text evidence="1 5">Belongs to the universal ribosomal protein uL29 family.</text>
</comment>
<dbReference type="KEGG" id="dap:Dacet_0380"/>